<dbReference type="Pfam" id="PF07883">
    <property type="entry name" value="Cupin_2"/>
    <property type="match status" value="1"/>
</dbReference>
<dbReference type="InterPro" id="IPR001387">
    <property type="entry name" value="Cro/C1-type_HTH"/>
</dbReference>
<protein>
    <recommendedName>
        <fullName evidence="2">HTH cro/C1-type domain-containing protein</fullName>
    </recommendedName>
</protein>
<feature type="domain" description="HTH cro/C1-type" evidence="2">
    <location>
        <begin position="7"/>
        <end position="61"/>
    </location>
</feature>
<dbReference type="AlphaFoldDB" id="A0A0M1VWT8"/>
<dbReference type="Gene3D" id="2.60.120.10">
    <property type="entry name" value="Jelly Rolls"/>
    <property type="match status" value="1"/>
</dbReference>
<dbReference type="RefSeq" id="WP_005887558.1">
    <property type="nucleotide sequence ID" value="NZ_KQ235738.1"/>
</dbReference>
<dbReference type="InterPro" id="IPR010982">
    <property type="entry name" value="Lambda_DNA-bd_dom_sf"/>
</dbReference>
<evidence type="ECO:0000256" key="1">
    <source>
        <dbReference type="ARBA" id="ARBA00023125"/>
    </source>
</evidence>
<dbReference type="SMART" id="SM00530">
    <property type="entry name" value="HTH_XRE"/>
    <property type="match status" value="1"/>
</dbReference>
<dbReference type="InterPro" id="IPR013096">
    <property type="entry name" value="Cupin_2"/>
</dbReference>
<proteinExistence type="predicted"/>
<evidence type="ECO:0000313" key="3">
    <source>
        <dbReference type="EMBL" id="EEO41157.1"/>
    </source>
</evidence>
<dbReference type="Gene3D" id="1.10.260.40">
    <property type="entry name" value="lambda repressor-like DNA-binding domains"/>
    <property type="match status" value="1"/>
</dbReference>
<evidence type="ECO:0000259" key="2">
    <source>
        <dbReference type="PROSITE" id="PS50943"/>
    </source>
</evidence>
<sequence>MTIGEKLKKSRNDKGMSLRELATKVELSASFLSQIEQGKASPSIENLKKIAHTLDVRVAYLIEDEEDDIRNIEHIKKENIRYIESLDSNIKMGILLSNNREKNMEPIIYEIGIDGESGRDFYSHGSSEEFIYILEGELEVYVANKKYKLSKGDSLYFKSSLKHRFKNTSKKEVKALWVVSPPTF</sequence>
<dbReference type="Pfam" id="PF01381">
    <property type="entry name" value="HTH_3"/>
    <property type="match status" value="1"/>
</dbReference>
<evidence type="ECO:0000313" key="4">
    <source>
        <dbReference type="Proteomes" id="UP000004925"/>
    </source>
</evidence>
<dbReference type="HOGENOM" id="CLU_085376_3_2_0"/>
<dbReference type="InterPro" id="IPR011051">
    <property type="entry name" value="RmlC_Cupin_sf"/>
</dbReference>
<comment type="caution">
    <text evidence="3">The sequence shown here is derived from an EMBL/GenBank/DDBJ whole genome shotgun (WGS) entry which is preliminary data.</text>
</comment>
<dbReference type="GO" id="GO:0003700">
    <property type="term" value="F:DNA-binding transcription factor activity"/>
    <property type="evidence" value="ECO:0007669"/>
    <property type="project" value="TreeGrafter"/>
</dbReference>
<dbReference type="CDD" id="cd02209">
    <property type="entry name" value="cupin_XRE_C"/>
    <property type="match status" value="1"/>
</dbReference>
<dbReference type="eggNOG" id="COG1396">
    <property type="taxonomic scope" value="Bacteria"/>
</dbReference>
<dbReference type="SUPFAM" id="SSF47413">
    <property type="entry name" value="lambda repressor-like DNA-binding domains"/>
    <property type="match status" value="1"/>
</dbReference>
<keyword evidence="1" id="KW-0238">DNA-binding</keyword>
<dbReference type="Proteomes" id="UP000004925">
    <property type="component" value="Unassembled WGS sequence"/>
</dbReference>
<dbReference type="eggNOG" id="COG3837">
    <property type="taxonomic scope" value="Bacteria"/>
</dbReference>
<organism evidence="3 4">
    <name type="scientific">Fusobacterium vincentii 4_1_13</name>
    <dbReference type="NCBI Taxonomy" id="469606"/>
    <lineage>
        <taxon>Bacteria</taxon>
        <taxon>Fusobacteriati</taxon>
        <taxon>Fusobacteriota</taxon>
        <taxon>Fusobacteriia</taxon>
        <taxon>Fusobacteriales</taxon>
        <taxon>Fusobacteriaceae</taxon>
        <taxon>Fusobacterium</taxon>
    </lineage>
</organism>
<dbReference type="InterPro" id="IPR014710">
    <property type="entry name" value="RmlC-like_jellyroll"/>
</dbReference>
<dbReference type="GO" id="GO:0005829">
    <property type="term" value="C:cytosol"/>
    <property type="evidence" value="ECO:0007669"/>
    <property type="project" value="TreeGrafter"/>
</dbReference>
<dbReference type="InterPro" id="IPR050807">
    <property type="entry name" value="TransReg_Diox_bact_type"/>
</dbReference>
<dbReference type="PANTHER" id="PTHR46797:SF25">
    <property type="entry name" value="TRANSCRIPTIONAL REGULATOR"/>
    <property type="match status" value="1"/>
</dbReference>
<dbReference type="CDD" id="cd00093">
    <property type="entry name" value="HTH_XRE"/>
    <property type="match status" value="1"/>
</dbReference>
<dbReference type="EMBL" id="ACDE02000022">
    <property type="protein sequence ID" value="EEO41157.1"/>
    <property type="molecule type" value="Genomic_DNA"/>
</dbReference>
<dbReference type="PROSITE" id="PS50943">
    <property type="entry name" value="HTH_CROC1"/>
    <property type="match status" value="1"/>
</dbReference>
<dbReference type="PANTHER" id="PTHR46797">
    <property type="entry name" value="HTH-TYPE TRANSCRIPTIONAL REGULATOR"/>
    <property type="match status" value="1"/>
</dbReference>
<dbReference type="SUPFAM" id="SSF51182">
    <property type="entry name" value="RmlC-like cupins"/>
    <property type="match status" value="1"/>
</dbReference>
<reference evidence="3 4" key="1">
    <citation type="submission" date="2011-10" db="EMBL/GenBank/DDBJ databases">
        <title>The Genome Sequence of Fusobacterium sp. 4_1_13.</title>
        <authorList>
            <consortium name="The Broad Institute Genome Sequencing Platform"/>
            <person name="Earl A."/>
            <person name="Ward D."/>
            <person name="Feldgarden M."/>
            <person name="Gevers D."/>
            <person name="Strauss J."/>
            <person name="Ambrose C."/>
            <person name="Allen-Vercoe E."/>
            <person name="Young S.K."/>
            <person name="Zeng Q."/>
            <person name="Gargeya S."/>
            <person name="Fitzgerald M."/>
            <person name="Haas B."/>
            <person name="Abouelleil A."/>
            <person name="Alvarado L."/>
            <person name="Arachchi H.M."/>
            <person name="Berlin A."/>
            <person name="Brown A."/>
            <person name="Chapman S.B."/>
            <person name="Chen Z."/>
            <person name="Dunbar C."/>
            <person name="Freedman E."/>
            <person name="Gearin G."/>
            <person name="Goldberg J."/>
            <person name="Griggs A."/>
            <person name="Gujja S."/>
            <person name="Heiman D."/>
            <person name="Howarth C."/>
            <person name="Larson L."/>
            <person name="Lui A."/>
            <person name="MacDonald P.J."/>
            <person name="Montmayeur A."/>
            <person name="Murphy C."/>
            <person name="Neiman D."/>
            <person name="Pearson M."/>
            <person name="Priest M."/>
            <person name="Roberts A."/>
            <person name="Saif S."/>
            <person name="Shea T."/>
            <person name="Shenoy N."/>
            <person name="Sisk P."/>
            <person name="Stolte C."/>
            <person name="Sykes S."/>
            <person name="Wortman J."/>
            <person name="Nusbaum C."/>
            <person name="Birren B."/>
        </authorList>
    </citation>
    <scope>NUCLEOTIDE SEQUENCE [LARGE SCALE GENOMIC DNA]</scope>
    <source>
        <strain evidence="3 4">4_1_13</strain>
    </source>
</reference>
<accession>A0A0M1VWT8</accession>
<dbReference type="GeneID" id="79799274"/>
<dbReference type="GO" id="GO:0003677">
    <property type="term" value="F:DNA binding"/>
    <property type="evidence" value="ECO:0007669"/>
    <property type="project" value="UniProtKB-KW"/>
</dbReference>
<gene>
    <name evidence="3" type="ORF">FSCG_01870</name>
</gene>
<name>A0A0M1VWT8_FUSVC</name>